<evidence type="ECO:0000256" key="8">
    <source>
        <dbReference type="ARBA" id="ARBA00023012"/>
    </source>
</evidence>
<dbReference type="Proteomes" id="UP000183209">
    <property type="component" value="Unassembled WGS sequence"/>
</dbReference>
<dbReference type="InterPro" id="IPR005467">
    <property type="entry name" value="His_kinase_dom"/>
</dbReference>
<dbReference type="RefSeq" id="WP_074979723.1">
    <property type="nucleotide sequence ID" value="NZ_FPAG01000008.1"/>
</dbReference>
<dbReference type="GO" id="GO:0000155">
    <property type="term" value="F:phosphorelay sensor kinase activity"/>
    <property type="evidence" value="ECO:0007669"/>
    <property type="project" value="InterPro"/>
</dbReference>
<evidence type="ECO:0000256" key="5">
    <source>
        <dbReference type="ARBA" id="ARBA00022741"/>
    </source>
</evidence>
<feature type="domain" description="Histidine kinase" evidence="9">
    <location>
        <begin position="155"/>
        <end position="363"/>
    </location>
</feature>
<keyword evidence="4" id="KW-0808">Transferase</keyword>
<sequence length="364" mass="41288">MTSTEEKLKERIKELTCLYEVTSIVANANYNDIESSLVSIAFCVKKAWRYPEDTSVEIKTGDYQVKTELFSSSSVFQQMPIKVFNKVEGAITVFYPSELYTLADFLPEEALLLQNIGIEIGNVLERKQIKENEQKIQRQIERNDRLSILGEITAGIAHELNTPLANILGYSELLKNRIQNEPALISDLDKIINSAIFSREVVKKLMFFACEMPQQKDEVNIVPVIEEAIELLKPVFAKKEIRHQFDHNNDRIYLKVDTIQLTQVIFNLVLNAIYFSPKQGFIKITLEEYPENIQLLISDEGPGIIADAEKIFDPFYTTKPVGEGSGLGLSVVHGIIKSHQGSITYRKNHPKGTIFVVDFPKSNS</sequence>
<reference evidence="10 11" key="1">
    <citation type="submission" date="2016-10" db="EMBL/GenBank/DDBJ databases">
        <authorList>
            <person name="de Groot N.N."/>
        </authorList>
    </citation>
    <scope>NUCLEOTIDE SEQUENCE [LARGE SCALE GENOMIC DNA]</scope>
    <source>
        <strain evidence="10 11">CGMCC 1.6114</strain>
    </source>
</reference>
<dbReference type="PROSITE" id="PS50109">
    <property type="entry name" value="HIS_KIN"/>
    <property type="match status" value="1"/>
</dbReference>
<keyword evidence="7" id="KW-0067">ATP-binding</keyword>
<dbReference type="PANTHER" id="PTHR43065">
    <property type="entry name" value="SENSOR HISTIDINE KINASE"/>
    <property type="match status" value="1"/>
</dbReference>
<comment type="catalytic activity">
    <reaction evidence="1">
        <text>ATP + protein L-histidine = ADP + protein N-phospho-L-histidine.</text>
        <dbReference type="EC" id="2.7.13.3"/>
    </reaction>
</comment>
<evidence type="ECO:0000256" key="7">
    <source>
        <dbReference type="ARBA" id="ARBA00022840"/>
    </source>
</evidence>
<accession>A0A1I6V4U9</accession>
<evidence type="ECO:0000313" key="10">
    <source>
        <dbReference type="EMBL" id="SFT08748.1"/>
    </source>
</evidence>
<dbReference type="SMART" id="SM00388">
    <property type="entry name" value="HisKA"/>
    <property type="match status" value="1"/>
</dbReference>
<keyword evidence="8" id="KW-0902">Two-component regulatory system</keyword>
<dbReference type="InterPro" id="IPR036097">
    <property type="entry name" value="HisK_dim/P_sf"/>
</dbReference>
<evidence type="ECO:0000256" key="2">
    <source>
        <dbReference type="ARBA" id="ARBA00012438"/>
    </source>
</evidence>
<dbReference type="SUPFAM" id="SSF55874">
    <property type="entry name" value="ATPase domain of HSP90 chaperone/DNA topoisomerase II/histidine kinase"/>
    <property type="match status" value="1"/>
</dbReference>
<evidence type="ECO:0000259" key="9">
    <source>
        <dbReference type="PROSITE" id="PS50109"/>
    </source>
</evidence>
<dbReference type="PANTHER" id="PTHR43065:SF10">
    <property type="entry name" value="PEROXIDE STRESS-ACTIVATED HISTIDINE KINASE MAK3"/>
    <property type="match status" value="1"/>
</dbReference>
<dbReference type="InterPro" id="IPR004358">
    <property type="entry name" value="Sig_transdc_His_kin-like_C"/>
</dbReference>
<dbReference type="EMBL" id="FPAG01000008">
    <property type="protein sequence ID" value="SFT08748.1"/>
    <property type="molecule type" value="Genomic_DNA"/>
</dbReference>
<dbReference type="SMART" id="SM00387">
    <property type="entry name" value="HATPase_c"/>
    <property type="match status" value="1"/>
</dbReference>
<evidence type="ECO:0000313" key="11">
    <source>
        <dbReference type="Proteomes" id="UP000183209"/>
    </source>
</evidence>
<dbReference type="CDD" id="cd00075">
    <property type="entry name" value="HATPase"/>
    <property type="match status" value="1"/>
</dbReference>
<evidence type="ECO:0000256" key="6">
    <source>
        <dbReference type="ARBA" id="ARBA00022777"/>
    </source>
</evidence>
<organism evidence="10 11">
    <name type="scientific">Zhouia amylolytica</name>
    <dbReference type="NCBI Taxonomy" id="376730"/>
    <lineage>
        <taxon>Bacteria</taxon>
        <taxon>Pseudomonadati</taxon>
        <taxon>Bacteroidota</taxon>
        <taxon>Flavobacteriia</taxon>
        <taxon>Flavobacteriales</taxon>
        <taxon>Flavobacteriaceae</taxon>
        <taxon>Zhouia</taxon>
    </lineage>
</organism>
<dbReference type="OrthoDB" id="4457677at2"/>
<dbReference type="CDD" id="cd00082">
    <property type="entry name" value="HisKA"/>
    <property type="match status" value="1"/>
</dbReference>
<dbReference type="Gene3D" id="1.10.287.130">
    <property type="match status" value="1"/>
</dbReference>
<keyword evidence="3" id="KW-0597">Phosphoprotein</keyword>
<dbReference type="InterPro" id="IPR036890">
    <property type="entry name" value="HATPase_C_sf"/>
</dbReference>
<keyword evidence="5" id="KW-0547">Nucleotide-binding</keyword>
<gene>
    <name evidence="10" type="ORF">SAMN04487906_2868</name>
</gene>
<dbReference type="InterPro" id="IPR003661">
    <property type="entry name" value="HisK_dim/P_dom"/>
</dbReference>
<dbReference type="PRINTS" id="PR00344">
    <property type="entry name" value="BCTRLSENSOR"/>
</dbReference>
<dbReference type="Gene3D" id="3.30.565.10">
    <property type="entry name" value="Histidine kinase-like ATPase, C-terminal domain"/>
    <property type="match status" value="1"/>
</dbReference>
<name>A0A1I6V4U9_9FLAO</name>
<evidence type="ECO:0000256" key="1">
    <source>
        <dbReference type="ARBA" id="ARBA00000085"/>
    </source>
</evidence>
<proteinExistence type="predicted"/>
<dbReference type="SUPFAM" id="SSF47384">
    <property type="entry name" value="Homodimeric domain of signal transducing histidine kinase"/>
    <property type="match status" value="1"/>
</dbReference>
<evidence type="ECO:0000256" key="3">
    <source>
        <dbReference type="ARBA" id="ARBA00022553"/>
    </source>
</evidence>
<dbReference type="InterPro" id="IPR003594">
    <property type="entry name" value="HATPase_dom"/>
</dbReference>
<dbReference type="Pfam" id="PF02518">
    <property type="entry name" value="HATPase_c"/>
    <property type="match status" value="1"/>
</dbReference>
<dbReference type="EC" id="2.7.13.3" evidence="2"/>
<evidence type="ECO:0000256" key="4">
    <source>
        <dbReference type="ARBA" id="ARBA00022679"/>
    </source>
</evidence>
<dbReference type="GO" id="GO:0005524">
    <property type="term" value="F:ATP binding"/>
    <property type="evidence" value="ECO:0007669"/>
    <property type="project" value="UniProtKB-KW"/>
</dbReference>
<dbReference type="Pfam" id="PF00512">
    <property type="entry name" value="HisKA"/>
    <property type="match status" value="1"/>
</dbReference>
<keyword evidence="6 10" id="KW-0418">Kinase</keyword>
<dbReference type="AlphaFoldDB" id="A0A1I6V4U9"/>
<protein>
    <recommendedName>
        <fullName evidence="2">histidine kinase</fullName>
        <ecNumber evidence="2">2.7.13.3</ecNumber>
    </recommendedName>
</protein>